<dbReference type="SUPFAM" id="SSF53756">
    <property type="entry name" value="UDP-Glycosyltransferase/glycogen phosphorylase"/>
    <property type="match status" value="1"/>
</dbReference>
<dbReference type="Pfam" id="PF00534">
    <property type="entry name" value="Glycos_transf_1"/>
    <property type="match status" value="1"/>
</dbReference>
<evidence type="ECO:0000259" key="2">
    <source>
        <dbReference type="Pfam" id="PF00534"/>
    </source>
</evidence>
<keyword evidence="1" id="KW-0328">Glycosyltransferase</keyword>
<evidence type="ECO:0000313" key="4">
    <source>
        <dbReference type="Proteomes" id="UP001642484"/>
    </source>
</evidence>
<dbReference type="PANTHER" id="PTHR46656">
    <property type="entry name" value="PUTATIVE-RELATED"/>
    <property type="match status" value="1"/>
</dbReference>
<organism evidence="3 4">
    <name type="scientific">Durusdinium trenchii</name>
    <dbReference type="NCBI Taxonomy" id="1381693"/>
    <lineage>
        <taxon>Eukaryota</taxon>
        <taxon>Sar</taxon>
        <taxon>Alveolata</taxon>
        <taxon>Dinophyceae</taxon>
        <taxon>Suessiales</taxon>
        <taxon>Symbiodiniaceae</taxon>
        <taxon>Durusdinium</taxon>
    </lineage>
</organism>
<dbReference type="EMBL" id="CAXAMN010003058">
    <property type="protein sequence ID" value="CAK9002653.1"/>
    <property type="molecule type" value="Genomic_DNA"/>
</dbReference>
<protein>
    <recommendedName>
        <fullName evidence="2">Glycosyl transferase family 1 domain-containing protein</fullName>
    </recommendedName>
</protein>
<gene>
    <name evidence="3" type="ORF">CCMP2556_LOCUS6955</name>
</gene>
<name>A0ABP0IK01_9DINO</name>
<dbReference type="CDD" id="cd03801">
    <property type="entry name" value="GT4_PimA-like"/>
    <property type="match status" value="1"/>
</dbReference>
<dbReference type="SUPFAM" id="SSF53448">
    <property type="entry name" value="Nucleotide-diphospho-sugar transferases"/>
    <property type="match status" value="1"/>
</dbReference>
<dbReference type="Gene3D" id="3.40.50.2000">
    <property type="entry name" value="Glycogen Phosphorylase B"/>
    <property type="match status" value="1"/>
</dbReference>
<keyword evidence="4" id="KW-1185">Reference proteome</keyword>
<dbReference type="Gene3D" id="3.90.550.10">
    <property type="entry name" value="Spore Coat Polysaccharide Biosynthesis Protein SpsA, Chain A"/>
    <property type="match status" value="1"/>
</dbReference>
<sequence length="903" mass="104472">MKTFRSKLWPVLGFLVVVSLWVIVSQGRMLFGCETDTAAAATAPTGRSQILHSVGLPDKTCLFTISAFNNYGFVKSFLSRVEALHPDITCLIWVVADNRQVWGAQADKSLPSKILDDLPKRWHSVMVEELQPHMNFSFLELAFRYDLQCFNTAIKPAAFKFIFDRYKPSKILYFDNDIWIMQPLTAIMDALEKYSLVITPHATQPFPIDGKQQDERQIILAGQFNFGFVGLAATATTFQWLDFWGERLRYYGFAIPSEGMHFDQNWGDTILSYFPQEKYFILRDPRYNIAYWNLHYRGKHLHMVKDKVMYGSEPVVFMHFSGMSNLLNYNIETISQHQTRYKMSNFPKLRPIFEKYLAMLKAEDAMRWRHVPYGFGCFTDGTMIPDAVRTYYARMLDPGSSRRDDAVAFREFVAYHDPFKVDVGSKVSVLSWMLQGAHHLIVEPRGSDWVPEVAWQIYMSRPDVQSAFSDPFGKHREDLHGWFRSDGMRDHGLEPLKAHIIHVEQQQNSVVFQKRLPFGVNVYGWLNGVFGVGEASRLTLEALDEVGTPTAPILLPSNEQHEQRVTFVKPTRLPAYHFNLFVANALNTDEIRQKYPPGEWKRHYNIGYWAWELEVFPTPWLRNMEIFDEIWTVSDFVTNSILSAPGYAGKFSQPVTTMPMGLDMNLSMYRPNRELFDFPEGTMVFLVMFDFLSSFHRKNPLSALAAFKKAFELKPKAKVLLVIKCLLPTGHFAFEQEFWQLKDEVSKVSRVRIMIDVLSREDLRTLMASVDVFVSMHRSEGYGLVLLEMLMLGKPVIATNYSGNMEFMSQLPKEFRFMQVPFTYTWVNVSEPFKGIYKSDQRWADPDVSKAAKAMFLLYEDRTRLEACRSVVGPLFRKKFGAQSIGSRMQLHLKSLFSKPKHR</sequence>
<accession>A0ABP0IK01</accession>
<feature type="domain" description="Glycosyl transferase family 1" evidence="2">
    <location>
        <begin position="753"/>
        <end position="807"/>
    </location>
</feature>
<comment type="caution">
    <text evidence="3">The sequence shown here is derived from an EMBL/GenBank/DDBJ whole genome shotgun (WGS) entry which is preliminary data.</text>
</comment>
<evidence type="ECO:0000256" key="1">
    <source>
        <dbReference type="ARBA" id="ARBA00022676"/>
    </source>
</evidence>
<evidence type="ECO:0000313" key="3">
    <source>
        <dbReference type="EMBL" id="CAK9002653.1"/>
    </source>
</evidence>
<dbReference type="InterPro" id="IPR029044">
    <property type="entry name" value="Nucleotide-diphossugar_trans"/>
</dbReference>
<dbReference type="Proteomes" id="UP001642484">
    <property type="component" value="Unassembled WGS sequence"/>
</dbReference>
<proteinExistence type="predicted"/>
<reference evidence="3 4" key="1">
    <citation type="submission" date="2024-02" db="EMBL/GenBank/DDBJ databases">
        <authorList>
            <person name="Chen Y."/>
            <person name="Shah S."/>
            <person name="Dougan E. K."/>
            <person name="Thang M."/>
            <person name="Chan C."/>
        </authorList>
    </citation>
    <scope>NUCLEOTIDE SEQUENCE [LARGE SCALE GENOMIC DNA]</scope>
</reference>
<dbReference type="InterPro" id="IPR001296">
    <property type="entry name" value="Glyco_trans_1"/>
</dbReference>
<keyword evidence="1" id="KW-0808">Transferase</keyword>
<dbReference type="PANTHER" id="PTHR46656:SF3">
    <property type="entry name" value="PUTATIVE-RELATED"/>
    <property type="match status" value="1"/>
</dbReference>